<evidence type="ECO:0000259" key="4">
    <source>
        <dbReference type="PROSITE" id="PS50225"/>
    </source>
</evidence>
<feature type="repeat" description="ANK" evidence="3">
    <location>
        <begin position="131"/>
        <end position="163"/>
    </location>
</feature>
<evidence type="ECO:0000313" key="5">
    <source>
        <dbReference type="EMBL" id="PVD21616.1"/>
    </source>
</evidence>
<keyword evidence="2 3" id="KW-0040">ANK repeat</keyword>
<dbReference type="PANTHER" id="PTHR46680:SF5">
    <property type="entry name" value="NFKB INHIBITOR EPSILON"/>
    <property type="match status" value="1"/>
</dbReference>
<dbReference type="PROSITE" id="PS50225">
    <property type="entry name" value="SOCS"/>
    <property type="match status" value="1"/>
</dbReference>
<dbReference type="Pfam" id="PF07525">
    <property type="entry name" value="SOCS_box"/>
    <property type="match status" value="1"/>
</dbReference>
<gene>
    <name evidence="5" type="ORF">C0Q70_17415</name>
</gene>
<evidence type="ECO:0000256" key="3">
    <source>
        <dbReference type="PROSITE-ProRule" id="PRU00023"/>
    </source>
</evidence>
<dbReference type="InterPro" id="IPR036770">
    <property type="entry name" value="Ankyrin_rpt-contain_sf"/>
</dbReference>
<dbReference type="STRING" id="400727.A0A2T7NKD3"/>
<feature type="domain" description="SOCS box" evidence="4">
    <location>
        <begin position="223"/>
        <end position="284"/>
    </location>
</feature>
<dbReference type="OrthoDB" id="194358at2759"/>
<keyword evidence="1" id="KW-0677">Repeat</keyword>
<dbReference type="SMART" id="SM00248">
    <property type="entry name" value="ANK"/>
    <property type="match status" value="3"/>
</dbReference>
<dbReference type="SMART" id="SM00969">
    <property type="entry name" value="SOCS_box"/>
    <property type="match status" value="1"/>
</dbReference>
<dbReference type="GO" id="GO:0005829">
    <property type="term" value="C:cytosol"/>
    <property type="evidence" value="ECO:0007669"/>
    <property type="project" value="TreeGrafter"/>
</dbReference>
<dbReference type="GO" id="GO:0051059">
    <property type="term" value="F:NF-kappaB binding"/>
    <property type="evidence" value="ECO:0007669"/>
    <property type="project" value="TreeGrafter"/>
</dbReference>
<dbReference type="GO" id="GO:0071356">
    <property type="term" value="P:cellular response to tumor necrosis factor"/>
    <property type="evidence" value="ECO:0007669"/>
    <property type="project" value="TreeGrafter"/>
</dbReference>
<protein>
    <recommendedName>
        <fullName evidence="4">SOCS box domain-containing protein</fullName>
    </recommendedName>
</protein>
<dbReference type="AlphaFoldDB" id="A0A2T7NKD3"/>
<proteinExistence type="predicted"/>
<dbReference type="InterPro" id="IPR002110">
    <property type="entry name" value="Ankyrin_rpt"/>
</dbReference>
<dbReference type="InterPro" id="IPR001496">
    <property type="entry name" value="SOCS_box"/>
</dbReference>
<comment type="caution">
    <text evidence="5">The sequence shown here is derived from an EMBL/GenBank/DDBJ whole genome shotgun (WGS) entry which is preliminary data.</text>
</comment>
<sequence>MDSSFGNHDCSSRRLEVAILNGDVDDMEDVLRRIPDLTDRRKKSLFEAAVYTSNRDVILCLLRHGILPKEESSIFNSIQQVQNFKALIADCSGLTSSSGKRLLHVAVSANPRLIPLLVETGCDVNARDLVRGNTPLHVACIQCQQAAALALVRAGARVNELNDGLQTPLYVLLKSAHAARKSAFHAKSRQNLALILIRMGFQLVTSQEIGDLQRDKHFYRVSDLHRRLLRATCHVPTLQHLCRVEIRRACEVTGKVRGQNMQQVLQQLEVSRCLVNYLSFQQLLGDPQQLRAGDQGKRAAIQTAVHFG</sequence>
<dbReference type="PANTHER" id="PTHR46680">
    <property type="entry name" value="NF-KAPPA-B INHIBITOR ALPHA"/>
    <property type="match status" value="1"/>
</dbReference>
<accession>A0A2T7NKD3</accession>
<evidence type="ECO:0000256" key="1">
    <source>
        <dbReference type="ARBA" id="ARBA00022737"/>
    </source>
</evidence>
<keyword evidence="6" id="KW-1185">Reference proteome</keyword>
<dbReference type="Proteomes" id="UP000245119">
    <property type="component" value="Linkage Group LG11"/>
</dbReference>
<evidence type="ECO:0000256" key="2">
    <source>
        <dbReference type="ARBA" id="ARBA00023043"/>
    </source>
</evidence>
<organism evidence="5 6">
    <name type="scientific">Pomacea canaliculata</name>
    <name type="common">Golden apple snail</name>
    <dbReference type="NCBI Taxonomy" id="400727"/>
    <lineage>
        <taxon>Eukaryota</taxon>
        <taxon>Metazoa</taxon>
        <taxon>Spiralia</taxon>
        <taxon>Lophotrochozoa</taxon>
        <taxon>Mollusca</taxon>
        <taxon>Gastropoda</taxon>
        <taxon>Caenogastropoda</taxon>
        <taxon>Architaenioglossa</taxon>
        <taxon>Ampullarioidea</taxon>
        <taxon>Ampullariidae</taxon>
        <taxon>Pomacea</taxon>
    </lineage>
</organism>
<dbReference type="PROSITE" id="PS50088">
    <property type="entry name" value="ANK_REPEAT"/>
    <property type="match status" value="1"/>
</dbReference>
<dbReference type="EMBL" id="PZQS01000011">
    <property type="protein sequence ID" value="PVD21616.1"/>
    <property type="molecule type" value="Genomic_DNA"/>
</dbReference>
<reference evidence="5 6" key="1">
    <citation type="submission" date="2018-04" db="EMBL/GenBank/DDBJ databases">
        <title>The genome of golden apple snail Pomacea canaliculata provides insight into stress tolerance and invasive adaptation.</title>
        <authorList>
            <person name="Liu C."/>
            <person name="Liu B."/>
            <person name="Ren Y."/>
            <person name="Zhang Y."/>
            <person name="Wang H."/>
            <person name="Li S."/>
            <person name="Jiang F."/>
            <person name="Yin L."/>
            <person name="Zhang G."/>
            <person name="Qian W."/>
            <person name="Fan W."/>
        </authorList>
    </citation>
    <scope>NUCLEOTIDE SEQUENCE [LARGE SCALE GENOMIC DNA]</scope>
    <source>
        <strain evidence="5">SZHN2017</strain>
        <tissue evidence="5">Muscle</tissue>
    </source>
</reference>
<dbReference type="PROSITE" id="PS50297">
    <property type="entry name" value="ANK_REP_REGION"/>
    <property type="match status" value="1"/>
</dbReference>
<name>A0A2T7NKD3_POMCA</name>
<dbReference type="SUPFAM" id="SSF48403">
    <property type="entry name" value="Ankyrin repeat"/>
    <property type="match status" value="1"/>
</dbReference>
<evidence type="ECO:0000313" key="6">
    <source>
        <dbReference type="Proteomes" id="UP000245119"/>
    </source>
</evidence>
<dbReference type="Gene3D" id="1.25.40.20">
    <property type="entry name" value="Ankyrin repeat-containing domain"/>
    <property type="match status" value="1"/>
</dbReference>
<dbReference type="InterPro" id="IPR051070">
    <property type="entry name" value="NF-kappa-B_inhibitor"/>
</dbReference>
<dbReference type="Pfam" id="PF12796">
    <property type="entry name" value="Ank_2"/>
    <property type="match status" value="1"/>
</dbReference>